<gene>
    <name evidence="3" type="ORF">B0T11DRAFT_52710</name>
</gene>
<dbReference type="InterPro" id="IPR052953">
    <property type="entry name" value="Ser-rich/MCO-related"/>
</dbReference>
<evidence type="ECO:0000256" key="1">
    <source>
        <dbReference type="SAM" id="MobiDB-lite"/>
    </source>
</evidence>
<sequence length="397" mass="39573">MKFSAAALAFSAAGLASAKSVQNKYAREVPVPAPVEHAAPAETKLAELPPAMPEHPVAQQPPAAHPVAQQPPAHLPPGLVSGEHIIIIWMNPGGGAETTTVNQQVTVTETVVVPGATPPAAVHPPPAAAPPAEHVAPPAAAPPAEGSPTHPDQATPAAPGVGATHSISVGGPAGLVYSPDQISANVGDMVIFTFYNANHTATQSTFAEPCKPLAGGMDSGFIPNPENSIDPPPQVAMQVMVPDALWFYCAQGPHCGKGMVFSINPTAERTHAMFQSMAIAQNGNGAAAPIVGGAPAPAPSGAPPAEAAPPASGLPPLEGLPPAATESLPLPVATPPAVGSGSGVVEGIGRVENGACICSVQCTMGSFPNLDQQGVGAIGGIGGSIPMGAPARRVKRW</sequence>
<evidence type="ECO:0000313" key="4">
    <source>
        <dbReference type="Proteomes" id="UP000813385"/>
    </source>
</evidence>
<feature type="region of interest" description="Disordered" evidence="1">
    <location>
        <begin position="116"/>
        <end position="165"/>
    </location>
</feature>
<feature type="compositionally biased region" description="Low complexity" evidence="1">
    <location>
        <begin position="130"/>
        <end position="149"/>
    </location>
</feature>
<keyword evidence="4" id="KW-1185">Reference proteome</keyword>
<dbReference type="SUPFAM" id="SSF49503">
    <property type="entry name" value="Cupredoxins"/>
    <property type="match status" value="1"/>
</dbReference>
<reference evidence="3" key="1">
    <citation type="journal article" date="2021" name="Nat. Commun.">
        <title>Genetic determinants of endophytism in the Arabidopsis root mycobiome.</title>
        <authorList>
            <person name="Mesny F."/>
            <person name="Miyauchi S."/>
            <person name="Thiergart T."/>
            <person name="Pickel B."/>
            <person name="Atanasova L."/>
            <person name="Karlsson M."/>
            <person name="Huettel B."/>
            <person name="Barry K.W."/>
            <person name="Haridas S."/>
            <person name="Chen C."/>
            <person name="Bauer D."/>
            <person name="Andreopoulos W."/>
            <person name="Pangilinan J."/>
            <person name="LaButti K."/>
            <person name="Riley R."/>
            <person name="Lipzen A."/>
            <person name="Clum A."/>
            <person name="Drula E."/>
            <person name="Henrissat B."/>
            <person name="Kohler A."/>
            <person name="Grigoriev I.V."/>
            <person name="Martin F.M."/>
            <person name="Hacquard S."/>
        </authorList>
    </citation>
    <scope>NUCLEOTIDE SEQUENCE</scope>
    <source>
        <strain evidence="3">MPI-CAGE-AT-0016</strain>
    </source>
</reference>
<dbReference type="Gene3D" id="2.60.40.420">
    <property type="entry name" value="Cupredoxins - blue copper proteins"/>
    <property type="match status" value="1"/>
</dbReference>
<dbReference type="InterPro" id="IPR008972">
    <property type="entry name" value="Cupredoxin"/>
</dbReference>
<feature type="compositionally biased region" description="Low complexity" evidence="1">
    <location>
        <begin position="55"/>
        <end position="72"/>
    </location>
</feature>
<comment type="caution">
    <text evidence="3">The sequence shown here is derived from an EMBL/GenBank/DDBJ whole genome shotgun (WGS) entry which is preliminary data.</text>
</comment>
<dbReference type="OrthoDB" id="1921208at2759"/>
<protein>
    <submittedName>
        <fullName evidence="3">Uncharacterized protein</fullName>
    </submittedName>
</protein>
<feature type="compositionally biased region" description="Low complexity" evidence="1">
    <location>
        <begin position="303"/>
        <end position="324"/>
    </location>
</feature>
<feature type="region of interest" description="Disordered" evidence="1">
    <location>
        <begin position="294"/>
        <end position="332"/>
    </location>
</feature>
<evidence type="ECO:0000313" key="3">
    <source>
        <dbReference type="EMBL" id="KAH7367325.1"/>
    </source>
</evidence>
<evidence type="ECO:0000256" key="2">
    <source>
        <dbReference type="SAM" id="SignalP"/>
    </source>
</evidence>
<name>A0A8K0TGW7_9PEZI</name>
<accession>A0A8K0TGW7</accession>
<proteinExistence type="predicted"/>
<dbReference type="PANTHER" id="PTHR34883">
    <property type="entry name" value="SERINE-RICH PROTEIN, PUTATIVE-RELATED-RELATED"/>
    <property type="match status" value="1"/>
</dbReference>
<dbReference type="EMBL" id="JAGPXD010000002">
    <property type="protein sequence ID" value="KAH7367325.1"/>
    <property type="molecule type" value="Genomic_DNA"/>
</dbReference>
<feature type="chain" id="PRO_5035437957" evidence="2">
    <location>
        <begin position="19"/>
        <end position="397"/>
    </location>
</feature>
<dbReference type="CDD" id="cd00920">
    <property type="entry name" value="Cupredoxin"/>
    <property type="match status" value="1"/>
</dbReference>
<feature type="signal peptide" evidence="2">
    <location>
        <begin position="1"/>
        <end position="18"/>
    </location>
</feature>
<dbReference type="AlphaFoldDB" id="A0A8K0TGW7"/>
<dbReference type="PANTHER" id="PTHR34883:SF4">
    <property type="entry name" value="CUPREDOXIN"/>
    <property type="match status" value="1"/>
</dbReference>
<dbReference type="Proteomes" id="UP000813385">
    <property type="component" value="Unassembled WGS sequence"/>
</dbReference>
<feature type="region of interest" description="Disordered" evidence="1">
    <location>
        <begin position="54"/>
        <end position="75"/>
    </location>
</feature>
<organism evidence="3 4">
    <name type="scientific">Plectosphaerella cucumerina</name>
    <dbReference type="NCBI Taxonomy" id="40658"/>
    <lineage>
        <taxon>Eukaryota</taxon>
        <taxon>Fungi</taxon>
        <taxon>Dikarya</taxon>
        <taxon>Ascomycota</taxon>
        <taxon>Pezizomycotina</taxon>
        <taxon>Sordariomycetes</taxon>
        <taxon>Hypocreomycetidae</taxon>
        <taxon>Glomerellales</taxon>
        <taxon>Plectosphaerellaceae</taxon>
        <taxon>Plectosphaerella</taxon>
    </lineage>
</organism>
<keyword evidence="2" id="KW-0732">Signal</keyword>